<gene>
    <name evidence="2" type="ORF">C7444_1221</name>
</gene>
<reference evidence="2 3" key="1">
    <citation type="submission" date="2018-05" db="EMBL/GenBank/DDBJ databases">
        <title>Genomic Encyclopedia of Type Strains, Phase IV (KMG-IV): sequencing the most valuable type-strain genomes for metagenomic binning, comparative biology and taxonomic classification.</title>
        <authorList>
            <person name="Goeker M."/>
        </authorList>
    </citation>
    <scope>NUCLEOTIDE SEQUENCE [LARGE SCALE GENOMIC DNA]</scope>
    <source>
        <strain evidence="2 3">DSM 566</strain>
    </source>
</reference>
<proteinExistence type="predicted"/>
<dbReference type="AlphaFoldDB" id="A0A318GZ66"/>
<comment type="caution">
    <text evidence="2">The sequence shown here is derived from an EMBL/GenBank/DDBJ whole genome shotgun (WGS) entry which is preliminary data.</text>
</comment>
<keyword evidence="3" id="KW-1185">Reference proteome</keyword>
<protein>
    <submittedName>
        <fullName evidence="2">Uncharacterized protein</fullName>
    </submittedName>
</protein>
<name>A0A318GZ66_9BURK</name>
<evidence type="ECO:0000313" key="2">
    <source>
        <dbReference type="EMBL" id="PXW92827.1"/>
    </source>
</evidence>
<feature type="region of interest" description="Disordered" evidence="1">
    <location>
        <begin position="193"/>
        <end position="247"/>
    </location>
</feature>
<dbReference type="Proteomes" id="UP000247811">
    <property type="component" value="Unassembled WGS sequence"/>
</dbReference>
<evidence type="ECO:0000313" key="3">
    <source>
        <dbReference type="Proteomes" id="UP000247811"/>
    </source>
</evidence>
<evidence type="ECO:0000256" key="1">
    <source>
        <dbReference type="SAM" id="MobiDB-lite"/>
    </source>
</evidence>
<sequence>MQARGLLRVYVADTRAFIGGSSTFISPPSESAQANGTRDLSCLTEKPPDFVQRTVADGGGSVGDTALLPRPQCDKRLEHTQLSHAQFGADQPVGEGASLVLQLHARGLPIFRLRPEKTGGKCHQRARRANAGKSAGSVLCVAMAKFRNQLLNVSPAPSHRPCAKLHRRGIAPYFDALVPTGTAHREKRQHFRQLQQRRSGRVHRLHRTSLHPQRWPAMCPQSNQSALRRSGGSAADNRWRPTTRREV</sequence>
<dbReference type="EMBL" id="QJJS01000022">
    <property type="protein sequence ID" value="PXW92827.1"/>
    <property type="molecule type" value="Genomic_DNA"/>
</dbReference>
<organism evidence="2 3">
    <name type="scientific">Sphaerotilus hippei</name>
    <dbReference type="NCBI Taxonomy" id="744406"/>
    <lineage>
        <taxon>Bacteria</taxon>
        <taxon>Pseudomonadati</taxon>
        <taxon>Pseudomonadota</taxon>
        <taxon>Betaproteobacteria</taxon>
        <taxon>Burkholderiales</taxon>
        <taxon>Sphaerotilaceae</taxon>
        <taxon>Sphaerotilus</taxon>
    </lineage>
</organism>
<accession>A0A318GZ66</accession>
<feature type="compositionally biased region" description="Basic residues" evidence="1">
    <location>
        <begin position="198"/>
        <end position="209"/>
    </location>
</feature>
<feature type="compositionally biased region" description="Basic and acidic residues" evidence="1">
    <location>
        <begin position="237"/>
        <end position="247"/>
    </location>
</feature>